<dbReference type="PANTHER" id="PTHR48190:SF2">
    <property type="entry name" value="PROGRAMMED CELL DEATH PROTEIN 7"/>
    <property type="match status" value="1"/>
</dbReference>
<proteinExistence type="predicted"/>
<comment type="caution">
    <text evidence="3">The sequence shown here is derived from an EMBL/GenBank/DDBJ whole genome shotgun (WGS) entry which is preliminary data.</text>
</comment>
<accession>A0AAW2VGA0</accession>
<keyword evidence="1" id="KW-0175">Coiled coil</keyword>
<keyword evidence="3" id="KW-0687">Ribonucleoprotein</keyword>
<feature type="coiled-coil region" evidence="1">
    <location>
        <begin position="400"/>
        <end position="435"/>
    </location>
</feature>
<name>A0AAW2VGA0_SESRA</name>
<reference evidence="3" key="2">
    <citation type="journal article" date="2024" name="Plant">
        <title>Genomic evolution and insights into agronomic trait innovations of Sesamum species.</title>
        <authorList>
            <person name="Miao H."/>
            <person name="Wang L."/>
            <person name="Qu L."/>
            <person name="Liu H."/>
            <person name="Sun Y."/>
            <person name="Le M."/>
            <person name="Wang Q."/>
            <person name="Wei S."/>
            <person name="Zheng Y."/>
            <person name="Lin W."/>
            <person name="Duan Y."/>
            <person name="Cao H."/>
            <person name="Xiong S."/>
            <person name="Wang X."/>
            <person name="Wei L."/>
            <person name="Li C."/>
            <person name="Ma Q."/>
            <person name="Ju M."/>
            <person name="Zhao R."/>
            <person name="Li G."/>
            <person name="Mu C."/>
            <person name="Tian Q."/>
            <person name="Mei H."/>
            <person name="Zhang T."/>
            <person name="Gao T."/>
            <person name="Zhang H."/>
        </authorList>
    </citation>
    <scope>NUCLEOTIDE SEQUENCE</scope>
    <source>
        <strain evidence="3">G02</strain>
    </source>
</reference>
<dbReference type="EMBL" id="JACGWJ010000003">
    <property type="protein sequence ID" value="KAL0428799.1"/>
    <property type="molecule type" value="Genomic_DNA"/>
</dbReference>
<protein>
    <submittedName>
        <fullName evidence="3">U11/U12 small nuclear ribonucleoprotein</fullName>
    </submittedName>
</protein>
<dbReference type="PANTHER" id="PTHR48190">
    <property type="entry name" value="PROGRAMMED CELL DEATH PROTEIN 7"/>
    <property type="match status" value="1"/>
</dbReference>
<evidence type="ECO:0000313" key="3">
    <source>
        <dbReference type="EMBL" id="KAL0428799.1"/>
    </source>
</evidence>
<feature type="region of interest" description="Disordered" evidence="2">
    <location>
        <begin position="493"/>
        <end position="554"/>
    </location>
</feature>
<reference evidence="3" key="1">
    <citation type="submission" date="2020-06" db="EMBL/GenBank/DDBJ databases">
        <authorList>
            <person name="Li T."/>
            <person name="Hu X."/>
            <person name="Zhang T."/>
            <person name="Song X."/>
            <person name="Zhang H."/>
            <person name="Dai N."/>
            <person name="Sheng W."/>
            <person name="Hou X."/>
            <person name="Wei L."/>
        </authorList>
    </citation>
    <scope>NUCLEOTIDE SEQUENCE</scope>
    <source>
        <strain evidence="3">G02</strain>
        <tissue evidence="3">Leaf</tissue>
    </source>
</reference>
<evidence type="ECO:0000256" key="2">
    <source>
        <dbReference type="SAM" id="MobiDB-lite"/>
    </source>
</evidence>
<organism evidence="3">
    <name type="scientific">Sesamum radiatum</name>
    <name type="common">Black benniseed</name>
    <dbReference type="NCBI Taxonomy" id="300843"/>
    <lineage>
        <taxon>Eukaryota</taxon>
        <taxon>Viridiplantae</taxon>
        <taxon>Streptophyta</taxon>
        <taxon>Embryophyta</taxon>
        <taxon>Tracheophyta</taxon>
        <taxon>Spermatophyta</taxon>
        <taxon>Magnoliopsida</taxon>
        <taxon>eudicotyledons</taxon>
        <taxon>Gunneridae</taxon>
        <taxon>Pentapetalae</taxon>
        <taxon>asterids</taxon>
        <taxon>lamiids</taxon>
        <taxon>Lamiales</taxon>
        <taxon>Pedaliaceae</taxon>
        <taxon>Sesamum</taxon>
    </lineage>
</organism>
<sequence length="685" mass="79708">MEFLLTSGWNSSKIALKMSQISTLMFISQLPLLPLFMLTKSSDGHIMPVYVHRSSAVRALRTSTSVPPSPVSSYYLESPFLANKNQYCLLGRWRKSSKRIFRKCFGFVKPLCQTIGRSRKSSRVDDLERKVCEIQSWSNSLEASPRPSSAYSVVDWSDVKRIGGHVDLHYGLKKAKSWRSSPRASPRISPSRSSSACCDVESSIHEAILYCKRSIGQKIQIVTYIKSMMKLRFSLLQWKQGQDLLFEHIRLKELYETINLAKAMQKELEMLIWMKEREATNEDEDKEHGDMSKDRFSKFMKDNQIEVEFQESMSLNIANAIMSKLRFQLEPFRVITDENSPWEEKSAAKRLADKMQKYRRNKLWRRRKRKRIAENLSREHEQFDQIDKEADEWRAREIAKDIAQRKVEKMNEIAKQKAKEEKKRLEAELELVLIVEKLQELRSIRIQKLKKQGHFLPEEDDKFLERVRAAVEEEERQSMAAAFPDAAKDAIATAEESRKHIQSHAPEMEEPGLNNSGDRQSQDQENETANERVSNVVAPKESGKVDTHGPSSSSVYDSVANLPMEFYHYYHGSNTDMGTLIEVRRTWDAYIRPGGRLYIGMRLSILPGNWSYLLMWLIWFWELKLHEAKGLTLLEWNKKKTQDLHLQFWQSDFEVAPWFGGENRFLKVSVSSANMVSLLTDRKLE</sequence>
<dbReference type="AlphaFoldDB" id="A0AAW2VGA0"/>
<dbReference type="GO" id="GO:0005689">
    <property type="term" value="C:U12-type spliceosomal complex"/>
    <property type="evidence" value="ECO:0007669"/>
    <property type="project" value="TreeGrafter"/>
</dbReference>
<gene>
    <name evidence="3" type="ORF">Sradi_0505900</name>
</gene>
<evidence type="ECO:0000256" key="1">
    <source>
        <dbReference type="SAM" id="Coils"/>
    </source>
</evidence>
<dbReference type="InterPro" id="IPR052831">
    <property type="entry name" value="Apoptosis_promoter"/>
</dbReference>